<dbReference type="Pfam" id="PF12836">
    <property type="entry name" value="HHH_3"/>
    <property type="match status" value="1"/>
</dbReference>
<dbReference type="SUPFAM" id="SSF56281">
    <property type="entry name" value="Metallo-hydrolase/oxidoreductase"/>
    <property type="match status" value="1"/>
</dbReference>
<feature type="compositionally biased region" description="Basic and acidic residues" evidence="1">
    <location>
        <begin position="337"/>
        <end position="347"/>
    </location>
</feature>
<dbReference type="EMBL" id="UXAV01000041">
    <property type="protein sequence ID" value="VDC28227.1"/>
    <property type="molecule type" value="Genomic_DNA"/>
</dbReference>
<sequence>MIKKAFASFYLLAGLLLFAGCGTETAEPTSIIEDEASTAEVEVEQVEKKPAKEVEKEVEEKVGVTADKKVALSKMSVHYIDVGQADATLLEFSDGDDAYSMLIDTGDWNSSEVVSYLHAQDIKDIDIIAITHPHADHIGQLSLILNEFNVAEVWMNGETTNSMVFSKALETIEEKGVDYYEPEVGDVFDIGPLEVAVLHPGNLSGGTNDNSIAMRLQYGGISFLFTGDGELQAESDLLASGATLSADILHLGHHGSDTSTSSRFLEAVHPKVAIYSAGIDNSYGHPHAEVINRVQTFGAELYGTDVDGTIIVETDGTTFNVLTQKDGTVSPGSSTEVETKTEPEKETPPVSTGSCVNINTASEADIQGIMHIGPARAKDLIQLRPFASVNDLSRIKGIGPARIDDIIAQGIACTGG</sequence>
<feature type="chain" id="PRO_5017955102" evidence="2">
    <location>
        <begin position="27"/>
        <end position="416"/>
    </location>
</feature>
<evidence type="ECO:0000259" key="3">
    <source>
        <dbReference type="SMART" id="SM00849"/>
    </source>
</evidence>
<dbReference type="InterPro" id="IPR052159">
    <property type="entry name" value="Competence_DNA_uptake"/>
</dbReference>
<dbReference type="InterPro" id="IPR035681">
    <property type="entry name" value="ComA-like_MBL"/>
</dbReference>
<reference evidence="4 5" key="1">
    <citation type="submission" date="2018-11" db="EMBL/GenBank/DDBJ databases">
        <authorList>
            <person name="Criscuolo A."/>
        </authorList>
    </citation>
    <scope>NUCLEOTIDE SEQUENCE [LARGE SCALE GENOMIC DNA]</scope>
    <source>
        <strain evidence="4">ATB-66</strain>
    </source>
</reference>
<dbReference type="Gene3D" id="3.60.15.10">
    <property type="entry name" value="Ribonuclease Z/Hydroxyacylglutathione hydrolase-like"/>
    <property type="match status" value="1"/>
</dbReference>
<keyword evidence="2" id="KW-0732">Signal</keyword>
<evidence type="ECO:0000313" key="4">
    <source>
        <dbReference type="EMBL" id="VDC28227.1"/>
    </source>
</evidence>
<dbReference type="AlphaFoldDB" id="A0A3P5X280"/>
<evidence type="ECO:0000313" key="5">
    <source>
        <dbReference type="Proteomes" id="UP000270468"/>
    </source>
</evidence>
<dbReference type="CDD" id="cd07731">
    <property type="entry name" value="ComA-like_MBL-fold"/>
    <property type="match status" value="1"/>
</dbReference>
<feature type="region of interest" description="Disordered" evidence="1">
    <location>
        <begin position="325"/>
        <end position="353"/>
    </location>
</feature>
<dbReference type="RefSeq" id="WP_238988206.1">
    <property type="nucleotide sequence ID" value="NZ_CBCRXF010000005.1"/>
</dbReference>
<dbReference type="InterPro" id="IPR036866">
    <property type="entry name" value="RibonucZ/Hydroxyglut_hydro"/>
</dbReference>
<dbReference type="Proteomes" id="UP000270468">
    <property type="component" value="Unassembled WGS sequence"/>
</dbReference>
<dbReference type="Gene3D" id="1.10.150.320">
    <property type="entry name" value="Photosystem II 12 kDa extrinsic protein"/>
    <property type="match status" value="1"/>
</dbReference>
<gene>
    <name evidence="4" type="ORF">FILTAD_01841</name>
</gene>
<dbReference type="InterPro" id="IPR001279">
    <property type="entry name" value="Metallo-B-lactamas"/>
</dbReference>
<name>A0A3P5X280_9BACL</name>
<evidence type="ECO:0000256" key="2">
    <source>
        <dbReference type="SAM" id="SignalP"/>
    </source>
</evidence>
<dbReference type="InterPro" id="IPR010994">
    <property type="entry name" value="RuvA_2-like"/>
</dbReference>
<accession>A0A3P5X280</accession>
<dbReference type="SMART" id="SM00849">
    <property type="entry name" value="Lactamase_B"/>
    <property type="match status" value="1"/>
</dbReference>
<proteinExistence type="predicted"/>
<dbReference type="PANTHER" id="PTHR30619">
    <property type="entry name" value="DNA INTERNALIZATION/COMPETENCE PROTEIN COMEC/REC2"/>
    <property type="match status" value="1"/>
</dbReference>
<dbReference type="SUPFAM" id="SSF47781">
    <property type="entry name" value="RuvA domain 2-like"/>
    <property type="match status" value="1"/>
</dbReference>
<evidence type="ECO:0000256" key="1">
    <source>
        <dbReference type="SAM" id="MobiDB-lite"/>
    </source>
</evidence>
<dbReference type="Pfam" id="PF00753">
    <property type="entry name" value="Lactamase_B"/>
    <property type="match status" value="1"/>
</dbReference>
<keyword evidence="5" id="KW-1185">Reference proteome</keyword>
<feature type="domain" description="Metallo-beta-lactamase" evidence="3">
    <location>
        <begin position="84"/>
        <end position="279"/>
    </location>
</feature>
<dbReference type="PROSITE" id="PS51257">
    <property type="entry name" value="PROKAR_LIPOPROTEIN"/>
    <property type="match status" value="1"/>
</dbReference>
<organism evidence="4 5">
    <name type="scientific">Filibacter tadaridae</name>
    <dbReference type="NCBI Taxonomy" id="2483811"/>
    <lineage>
        <taxon>Bacteria</taxon>
        <taxon>Bacillati</taxon>
        <taxon>Bacillota</taxon>
        <taxon>Bacilli</taxon>
        <taxon>Bacillales</taxon>
        <taxon>Caryophanaceae</taxon>
        <taxon>Filibacter</taxon>
    </lineage>
</organism>
<dbReference type="PANTHER" id="PTHR30619:SF7">
    <property type="entry name" value="BETA-LACTAMASE DOMAIN PROTEIN"/>
    <property type="match status" value="1"/>
</dbReference>
<protein>
    <submittedName>
        <fullName evidence="4">ComEC family competence protein</fullName>
    </submittedName>
</protein>
<feature type="signal peptide" evidence="2">
    <location>
        <begin position="1"/>
        <end position="26"/>
    </location>
</feature>